<organism evidence="1 2">
    <name type="scientific">Lactuca virosa</name>
    <dbReference type="NCBI Taxonomy" id="75947"/>
    <lineage>
        <taxon>Eukaryota</taxon>
        <taxon>Viridiplantae</taxon>
        <taxon>Streptophyta</taxon>
        <taxon>Embryophyta</taxon>
        <taxon>Tracheophyta</taxon>
        <taxon>Spermatophyta</taxon>
        <taxon>Magnoliopsida</taxon>
        <taxon>eudicotyledons</taxon>
        <taxon>Gunneridae</taxon>
        <taxon>Pentapetalae</taxon>
        <taxon>asterids</taxon>
        <taxon>campanulids</taxon>
        <taxon>Asterales</taxon>
        <taxon>Asteraceae</taxon>
        <taxon>Cichorioideae</taxon>
        <taxon>Cichorieae</taxon>
        <taxon>Lactucinae</taxon>
        <taxon>Lactuca</taxon>
    </lineage>
</organism>
<dbReference type="Proteomes" id="UP001157418">
    <property type="component" value="Unassembled WGS sequence"/>
</dbReference>
<sequence>MRMDVALPAKWSSRWSWFLIFYCPPSPPFCGRLLRFPSYRLLLASVFLHFVFCERYPKRPLCSSLLRCIHPFFGVPSLSGSIAPPSLPLLDFFSHKDFNSLQVVPPHIFH</sequence>
<proteinExistence type="predicted"/>
<dbReference type="AlphaFoldDB" id="A0AAU9LU27"/>
<evidence type="ECO:0000313" key="2">
    <source>
        <dbReference type="Proteomes" id="UP001157418"/>
    </source>
</evidence>
<protein>
    <recommendedName>
        <fullName evidence="3">Secreted protein</fullName>
    </recommendedName>
</protein>
<gene>
    <name evidence="1" type="ORF">LVIROSA_LOCUS3732</name>
</gene>
<reference evidence="1 2" key="1">
    <citation type="submission" date="2022-01" db="EMBL/GenBank/DDBJ databases">
        <authorList>
            <person name="Xiong W."/>
            <person name="Schranz E."/>
        </authorList>
    </citation>
    <scope>NUCLEOTIDE SEQUENCE [LARGE SCALE GENOMIC DNA]</scope>
</reference>
<accession>A0AAU9LU27</accession>
<dbReference type="EMBL" id="CAKMRJ010000002">
    <property type="protein sequence ID" value="CAH1415923.1"/>
    <property type="molecule type" value="Genomic_DNA"/>
</dbReference>
<evidence type="ECO:0000313" key="1">
    <source>
        <dbReference type="EMBL" id="CAH1415923.1"/>
    </source>
</evidence>
<comment type="caution">
    <text evidence="1">The sequence shown here is derived from an EMBL/GenBank/DDBJ whole genome shotgun (WGS) entry which is preliminary data.</text>
</comment>
<name>A0AAU9LU27_9ASTR</name>
<keyword evidence="2" id="KW-1185">Reference proteome</keyword>
<evidence type="ECO:0008006" key="3">
    <source>
        <dbReference type="Google" id="ProtNLM"/>
    </source>
</evidence>